<dbReference type="EMBL" id="CP041372">
    <property type="protein sequence ID" value="QKS71926.1"/>
    <property type="molecule type" value="Genomic_DNA"/>
</dbReference>
<dbReference type="KEGG" id="psua:FLK61_35245"/>
<organism evidence="2 3">
    <name type="scientific">Paenalkalicoccus suaedae</name>
    <dbReference type="NCBI Taxonomy" id="2592382"/>
    <lineage>
        <taxon>Bacteria</taxon>
        <taxon>Bacillati</taxon>
        <taxon>Bacillota</taxon>
        <taxon>Bacilli</taxon>
        <taxon>Bacillales</taxon>
        <taxon>Bacillaceae</taxon>
        <taxon>Paenalkalicoccus</taxon>
    </lineage>
</organism>
<name>A0A859FIA1_9BACI</name>
<accession>A0A859FIA1</accession>
<evidence type="ECO:0000313" key="3">
    <source>
        <dbReference type="Proteomes" id="UP000318138"/>
    </source>
</evidence>
<gene>
    <name evidence="2" type="ORF">FLK61_35245</name>
</gene>
<evidence type="ECO:0000256" key="1">
    <source>
        <dbReference type="SAM" id="Phobius"/>
    </source>
</evidence>
<dbReference type="RefSeq" id="WP_176009909.1">
    <property type="nucleotide sequence ID" value="NZ_CP041372.2"/>
</dbReference>
<keyword evidence="3" id="KW-1185">Reference proteome</keyword>
<proteinExistence type="predicted"/>
<feature type="transmembrane region" description="Helical" evidence="1">
    <location>
        <begin position="28"/>
        <end position="44"/>
    </location>
</feature>
<dbReference type="AlphaFoldDB" id="A0A859FIA1"/>
<keyword evidence="1" id="KW-0812">Transmembrane</keyword>
<keyword evidence="1" id="KW-0472">Membrane</keyword>
<dbReference type="Proteomes" id="UP000318138">
    <property type="component" value="Chromosome"/>
</dbReference>
<reference evidence="3" key="1">
    <citation type="submission" date="2019-07" db="EMBL/GenBank/DDBJ databases">
        <title>Bacillus alkalisoli sp. nov. isolated from saline soil.</title>
        <authorList>
            <person name="Sun J.-Q."/>
            <person name="Xu L."/>
        </authorList>
    </citation>
    <scope>NUCLEOTIDE SEQUENCE [LARGE SCALE GENOMIC DNA]</scope>
    <source>
        <strain evidence="3">M4U3P1</strain>
    </source>
</reference>
<protein>
    <submittedName>
        <fullName evidence="2">Uncharacterized protein</fullName>
    </submittedName>
</protein>
<evidence type="ECO:0000313" key="2">
    <source>
        <dbReference type="EMBL" id="QKS71926.1"/>
    </source>
</evidence>
<sequence length="45" mass="5036">MYYFLIGLLLISFLGIVGQTDTMDKKSMSHIVITCIIALVVLTIF</sequence>
<keyword evidence="1" id="KW-1133">Transmembrane helix</keyword>